<dbReference type="InterPro" id="IPR036770">
    <property type="entry name" value="Ankyrin_rpt-contain_sf"/>
</dbReference>
<evidence type="ECO:0000313" key="2">
    <source>
        <dbReference type="EMBL" id="KAJ5307883.1"/>
    </source>
</evidence>
<comment type="caution">
    <text evidence="2">The sequence shown here is derived from an EMBL/GenBank/DDBJ whole genome shotgun (WGS) entry which is preliminary data.</text>
</comment>
<dbReference type="EMBL" id="JAPZBO010000008">
    <property type="protein sequence ID" value="KAJ5307883.1"/>
    <property type="molecule type" value="Genomic_DNA"/>
</dbReference>
<proteinExistence type="predicted"/>
<keyword evidence="1" id="KW-0040">ANK repeat</keyword>
<dbReference type="Gene3D" id="1.25.40.20">
    <property type="entry name" value="Ankyrin repeat-containing domain"/>
    <property type="match status" value="1"/>
</dbReference>
<evidence type="ECO:0000313" key="3">
    <source>
        <dbReference type="Proteomes" id="UP001147746"/>
    </source>
</evidence>
<dbReference type="PROSITE" id="PS50088">
    <property type="entry name" value="ANK_REPEAT"/>
    <property type="match status" value="1"/>
</dbReference>
<protein>
    <recommendedName>
        <fullName evidence="4">ANK_REP_REGION domain-containing protein</fullName>
    </recommendedName>
</protein>
<accession>A0A9W9PUK2</accession>
<feature type="repeat" description="ANK" evidence="1">
    <location>
        <begin position="70"/>
        <end position="102"/>
    </location>
</feature>
<organism evidence="2 3">
    <name type="scientific">Penicillium atrosanguineum</name>
    <dbReference type="NCBI Taxonomy" id="1132637"/>
    <lineage>
        <taxon>Eukaryota</taxon>
        <taxon>Fungi</taxon>
        <taxon>Dikarya</taxon>
        <taxon>Ascomycota</taxon>
        <taxon>Pezizomycotina</taxon>
        <taxon>Eurotiomycetes</taxon>
        <taxon>Eurotiomycetidae</taxon>
        <taxon>Eurotiales</taxon>
        <taxon>Aspergillaceae</taxon>
        <taxon>Penicillium</taxon>
    </lineage>
</organism>
<gene>
    <name evidence="2" type="ORF">N7476_008539</name>
</gene>
<dbReference type="AlphaFoldDB" id="A0A9W9PUK2"/>
<name>A0A9W9PUK2_9EURO</name>
<dbReference type="InterPro" id="IPR002110">
    <property type="entry name" value="Ankyrin_rpt"/>
</dbReference>
<keyword evidence="3" id="KW-1185">Reference proteome</keyword>
<evidence type="ECO:0000256" key="1">
    <source>
        <dbReference type="PROSITE-ProRule" id="PRU00023"/>
    </source>
</evidence>
<sequence length="117" mass="13065">MHGNLTTTEWFLGTAPGRHYLEYFKSHSEDENTTSFFNCAVMSNPCARSEQLVQHLVDHHPKCLEACSEGGHTPLAIAFSLRRTSFARILIAAGANQAARDPEGNNLLHRILLRISF</sequence>
<evidence type="ECO:0008006" key="4">
    <source>
        <dbReference type="Google" id="ProtNLM"/>
    </source>
</evidence>
<dbReference type="Proteomes" id="UP001147746">
    <property type="component" value="Unassembled WGS sequence"/>
</dbReference>
<dbReference type="SUPFAM" id="SSF48403">
    <property type="entry name" value="Ankyrin repeat"/>
    <property type="match status" value="1"/>
</dbReference>
<reference evidence="2" key="1">
    <citation type="submission" date="2022-12" db="EMBL/GenBank/DDBJ databases">
        <authorList>
            <person name="Petersen C."/>
        </authorList>
    </citation>
    <scope>NUCLEOTIDE SEQUENCE</scope>
    <source>
        <strain evidence="2">IBT 21472</strain>
    </source>
</reference>
<reference evidence="2" key="2">
    <citation type="journal article" date="2023" name="IMA Fungus">
        <title>Comparative genomic study of the Penicillium genus elucidates a diverse pangenome and 15 lateral gene transfer events.</title>
        <authorList>
            <person name="Petersen C."/>
            <person name="Sorensen T."/>
            <person name="Nielsen M.R."/>
            <person name="Sondergaard T.E."/>
            <person name="Sorensen J.L."/>
            <person name="Fitzpatrick D.A."/>
            <person name="Frisvad J.C."/>
            <person name="Nielsen K.L."/>
        </authorList>
    </citation>
    <scope>NUCLEOTIDE SEQUENCE</scope>
    <source>
        <strain evidence="2">IBT 21472</strain>
    </source>
</reference>